<organism evidence="1 2">
    <name type="scientific">Protopolystoma xenopodis</name>
    <dbReference type="NCBI Taxonomy" id="117903"/>
    <lineage>
        <taxon>Eukaryota</taxon>
        <taxon>Metazoa</taxon>
        <taxon>Spiralia</taxon>
        <taxon>Lophotrochozoa</taxon>
        <taxon>Platyhelminthes</taxon>
        <taxon>Monogenea</taxon>
        <taxon>Polyopisthocotylea</taxon>
        <taxon>Polystomatidea</taxon>
        <taxon>Polystomatidae</taxon>
        <taxon>Protopolystoma</taxon>
    </lineage>
</organism>
<evidence type="ECO:0000313" key="2">
    <source>
        <dbReference type="Proteomes" id="UP000784294"/>
    </source>
</evidence>
<dbReference type="AlphaFoldDB" id="A0A448XLJ0"/>
<proteinExistence type="predicted"/>
<sequence length="94" mass="10456">MGILRDPVFIHLIDVYPRMSVSVCVDREVNLELTSGASQSGFKDGLVPVRCRGAQRFQAEPINFTGRISRPESIRLLRLPPTTPRDGCASDRTD</sequence>
<comment type="caution">
    <text evidence="1">The sequence shown here is derived from an EMBL/GenBank/DDBJ whole genome shotgun (WGS) entry which is preliminary data.</text>
</comment>
<dbReference type="EMBL" id="CAAALY010261467">
    <property type="protein sequence ID" value="VEL39504.1"/>
    <property type="molecule type" value="Genomic_DNA"/>
</dbReference>
<dbReference type="Proteomes" id="UP000784294">
    <property type="component" value="Unassembled WGS sequence"/>
</dbReference>
<name>A0A448XLJ0_9PLAT</name>
<keyword evidence="2" id="KW-1185">Reference proteome</keyword>
<evidence type="ECO:0000313" key="1">
    <source>
        <dbReference type="EMBL" id="VEL39504.1"/>
    </source>
</evidence>
<reference evidence="1" key="1">
    <citation type="submission" date="2018-11" db="EMBL/GenBank/DDBJ databases">
        <authorList>
            <consortium name="Pathogen Informatics"/>
        </authorList>
    </citation>
    <scope>NUCLEOTIDE SEQUENCE</scope>
</reference>
<gene>
    <name evidence="1" type="ORF">PXEA_LOCUS32944</name>
</gene>
<protein>
    <submittedName>
        <fullName evidence="1">Uncharacterized protein</fullName>
    </submittedName>
</protein>
<accession>A0A448XLJ0</accession>